<dbReference type="Gene3D" id="1.20.210.10">
    <property type="entry name" value="Cytochrome c oxidase-like, subunit I domain"/>
    <property type="match status" value="1"/>
</dbReference>
<evidence type="ECO:0000256" key="15">
    <source>
        <dbReference type="ARBA" id="ARBA00023008"/>
    </source>
</evidence>
<evidence type="ECO:0000256" key="20">
    <source>
        <dbReference type="SAM" id="Phobius"/>
    </source>
</evidence>
<evidence type="ECO:0000256" key="17">
    <source>
        <dbReference type="ARBA" id="ARBA00047816"/>
    </source>
</evidence>
<dbReference type="RefSeq" id="WP_154286649.1">
    <property type="nucleotide sequence ID" value="NZ_WKJI01000001.1"/>
</dbReference>
<keyword evidence="12 19" id="KW-0249">Electron transport</keyword>
<evidence type="ECO:0000256" key="2">
    <source>
        <dbReference type="ARBA" id="ARBA00004651"/>
    </source>
</evidence>
<feature type="transmembrane region" description="Helical" evidence="20">
    <location>
        <begin position="236"/>
        <end position="253"/>
    </location>
</feature>
<evidence type="ECO:0000259" key="22">
    <source>
        <dbReference type="PROSITE" id="PS51007"/>
    </source>
</evidence>
<feature type="domain" description="Cytochrome oxidase subunit I profile" evidence="21">
    <location>
        <begin position="16"/>
        <end position="475"/>
    </location>
</feature>
<comment type="catalytic activity">
    <reaction evidence="17">
        <text>4 Fe(II)-[cytochrome c] + O2 + 8 H(+)(in) = 4 Fe(III)-[cytochrome c] + 2 H2O + 4 H(+)(out)</text>
        <dbReference type="Rhea" id="RHEA:11436"/>
        <dbReference type="Rhea" id="RHEA-COMP:10350"/>
        <dbReference type="Rhea" id="RHEA-COMP:14399"/>
        <dbReference type="ChEBI" id="CHEBI:15377"/>
        <dbReference type="ChEBI" id="CHEBI:15378"/>
        <dbReference type="ChEBI" id="CHEBI:15379"/>
        <dbReference type="ChEBI" id="CHEBI:29033"/>
        <dbReference type="ChEBI" id="CHEBI:29034"/>
        <dbReference type="EC" id="7.1.1.9"/>
    </reaction>
</comment>
<evidence type="ECO:0000256" key="14">
    <source>
        <dbReference type="ARBA" id="ARBA00023004"/>
    </source>
</evidence>
<comment type="cofactor">
    <cofactor evidence="1">
        <name>heme b</name>
        <dbReference type="ChEBI" id="CHEBI:60344"/>
    </cofactor>
</comment>
<dbReference type="InterPro" id="IPR003468">
    <property type="entry name" value="Cyt_c_oxidase_monohaem-su/FixO"/>
</dbReference>
<keyword evidence="7 18" id="KW-0349">Heme</keyword>
<keyword evidence="16 20" id="KW-0472">Membrane</keyword>
<keyword evidence="23" id="KW-0560">Oxidoreductase</keyword>
<evidence type="ECO:0000256" key="6">
    <source>
        <dbReference type="ARBA" id="ARBA00022475"/>
    </source>
</evidence>
<dbReference type="Gene3D" id="1.10.760.10">
    <property type="entry name" value="Cytochrome c-like domain"/>
    <property type="match status" value="1"/>
</dbReference>
<dbReference type="InterPro" id="IPR000883">
    <property type="entry name" value="Cyt_C_Oxase_1"/>
</dbReference>
<feature type="domain" description="Cytochrome c" evidence="22">
    <location>
        <begin position="535"/>
        <end position="698"/>
    </location>
</feature>
<feature type="transmembrane region" description="Helical" evidence="20">
    <location>
        <begin position="156"/>
        <end position="183"/>
    </location>
</feature>
<dbReference type="Pfam" id="PF00115">
    <property type="entry name" value="COX1"/>
    <property type="match status" value="1"/>
</dbReference>
<comment type="subcellular location">
    <subcellularLocation>
        <location evidence="2">Cell membrane</location>
        <topology evidence="2">Multi-pass membrane protein</topology>
    </subcellularLocation>
</comment>
<feature type="binding site" evidence="18">
    <location>
        <position position="256"/>
    </location>
    <ligand>
        <name>Cu cation</name>
        <dbReference type="ChEBI" id="CHEBI:23378"/>
        <label>B</label>
    </ligand>
</feature>
<evidence type="ECO:0000256" key="1">
    <source>
        <dbReference type="ARBA" id="ARBA00001970"/>
    </source>
</evidence>
<dbReference type="EMBL" id="WKJI01000001">
    <property type="protein sequence ID" value="MRX46569.1"/>
    <property type="molecule type" value="Genomic_DNA"/>
</dbReference>
<dbReference type="InterPro" id="IPR004677">
    <property type="entry name" value="Cyt_c_oxidase_cbb3_su1"/>
</dbReference>
<feature type="transmembrane region" description="Helical" evidence="20">
    <location>
        <begin position="60"/>
        <end position="80"/>
    </location>
</feature>
<keyword evidence="13 20" id="KW-1133">Transmembrane helix</keyword>
<dbReference type="NCBIfam" id="TIGR00780">
    <property type="entry name" value="ccoN"/>
    <property type="match status" value="1"/>
</dbReference>
<dbReference type="PROSITE" id="PS00077">
    <property type="entry name" value="COX1_CUB"/>
    <property type="match status" value="1"/>
</dbReference>
<feature type="transmembrane region" description="Helical" evidence="20">
    <location>
        <begin position="496"/>
        <end position="519"/>
    </location>
</feature>
<feature type="transmembrane region" description="Helical" evidence="20">
    <location>
        <begin position="304"/>
        <end position="321"/>
    </location>
</feature>
<keyword evidence="6" id="KW-1003">Cell membrane</keyword>
<dbReference type="NCBIfam" id="NF011053">
    <property type="entry name" value="PRK14485.1"/>
    <property type="match status" value="1"/>
</dbReference>
<dbReference type="GO" id="GO:0005886">
    <property type="term" value="C:plasma membrane"/>
    <property type="evidence" value="ECO:0007669"/>
    <property type="project" value="UniProtKB-SubCell"/>
</dbReference>
<keyword evidence="24" id="KW-1185">Reference proteome</keyword>
<keyword evidence="14 18" id="KW-0408">Iron</keyword>
<dbReference type="GO" id="GO:0009060">
    <property type="term" value="P:aerobic respiration"/>
    <property type="evidence" value="ECO:0007669"/>
    <property type="project" value="InterPro"/>
</dbReference>
<feature type="transmembrane region" description="Helical" evidence="20">
    <location>
        <begin position="203"/>
        <end position="224"/>
    </location>
</feature>
<comment type="similarity">
    <text evidence="19">Belongs to the heme-copper respiratory oxidase family.</text>
</comment>
<dbReference type="GO" id="GO:0016491">
    <property type="term" value="F:oxidoreductase activity"/>
    <property type="evidence" value="ECO:0007669"/>
    <property type="project" value="UniProtKB-KW"/>
</dbReference>
<evidence type="ECO:0000256" key="10">
    <source>
        <dbReference type="ARBA" id="ARBA00022723"/>
    </source>
</evidence>
<keyword evidence="15" id="KW-0186">Copper</keyword>
<feature type="transmembrane region" description="Helical" evidence="20">
    <location>
        <begin position="21"/>
        <end position="40"/>
    </location>
</feature>
<gene>
    <name evidence="23" type="primary">ccoN</name>
    <name evidence="23" type="ORF">GJJ64_05150</name>
</gene>
<keyword evidence="9 19" id="KW-0812">Transmembrane</keyword>
<dbReference type="EC" id="7.1.1.9" evidence="4"/>
<keyword evidence="5 19" id="KW-0813">Transport</keyword>
<dbReference type="InterPro" id="IPR036927">
    <property type="entry name" value="Cyt_c_oxase-like_su1_sf"/>
</dbReference>
<evidence type="ECO:0000256" key="11">
    <source>
        <dbReference type="ARBA" id="ARBA00022967"/>
    </source>
</evidence>
<organism evidence="23 24">
    <name type="scientific">Pedobacter puniceum</name>
    <dbReference type="NCBI Taxonomy" id="2666136"/>
    <lineage>
        <taxon>Bacteria</taxon>
        <taxon>Pseudomonadati</taxon>
        <taxon>Bacteroidota</taxon>
        <taxon>Sphingobacteriia</taxon>
        <taxon>Sphingobacteriales</taxon>
        <taxon>Sphingobacteriaceae</taxon>
        <taxon>Pedobacter</taxon>
    </lineage>
</organism>
<dbReference type="InterPro" id="IPR036909">
    <property type="entry name" value="Cyt_c-like_dom_sf"/>
</dbReference>
<evidence type="ECO:0000256" key="13">
    <source>
        <dbReference type="ARBA" id="ARBA00022989"/>
    </source>
</evidence>
<feature type="binding site" evidence="18">
    <location>
        <position position="257"/>
    </location>
    <ligand>
        <name>Cu cation</name>
        <dbReference type="ChEBI" id="CHEBI:23378"/>
        <label>B</label>
    </ligand>
</feature>
<dbReference type="GO" id="GO:0022904">
    <property type="term" value="P:respiratory electron transport chain"/>
    <property type="evidence" value="ECO:0007669"/>
    <property type="project" value="TreeGrafter"/>
</dbReference>
<name>A0A7K0FKS5_9SPHI</name>
<evidence type="ECO:0000256" key="8">
    <source>
        <dbReference type="ARBA" id="ARBA00022660"/>
    </source>
</evidence>
<evidence type="ECO:0000259" key="21">
    <source>
        <dbReference type="PROSITE" id="PS50855"/>
    </source>
</evidence>
<feature type="transmembrane region" description="Helical" evidence="20">
    <location>
        <begin position="92"/>
        <end position="115"/>
    </location>
</feature>
<accession>A0A7K0FKS5</accession>
<evidence type="ECO:0000256" key="18">
    <source>
        <dbReference type="PIRSR" id="PIRSR604677-50"/>
    </source>
</evidence>
<keyword evidence="10 18" id="KW-0479">Metal-binding</keyword>
<feature type="transmembrane region" description="Helical" evidence="20">
    <location>
        <begin position="127"/>
        <end position="149"/>
    </location>
</feature>
<dbReference type="PANTHER" id="PTHR10422">
    <property type="entry name" value="CYTOCHROME C OXIDASE SUBUNIT 1"/>
    <property type="match status" value="1"/>
</dbReference>
<dbReference type="SUPFAM" id="SSF81442">
    <property type="entry name" value="Cytochrome c oxidase subunit I-like"/>
    <property type="match status" value="1"/>
</dbReference>
<feature type="transmembrane region" description="Helical" evidence="20">
    <location>
        <begin position="341"/>
        <end position="365"/>
    </location>
</feature>
<dbReference type="GO" id="GO:0015990">
    <property type="term" value="P:electron transport coupled proton transport"/>
    <property type="evidence" value="ECO:0007669"/>
    <property type="project" value="TreeGrafter"/>
</dbReference>
<dbReference type="InterPro" id="IPR009056">
    <property type="entry name" value="Cyt_c-like_dom"/>
</dbReference>
<dbReference type="PROSITE" id="PS51007">
    <property type="entry name" value="CYTC"/>
    <property type="match status" value="1"/>
</dbReference>
<dbReference type="SUPFAM" id="SSF46626">
    <property type="entry name" value="Cytochrome c"/>
    <property type="match status" value="1"/>
</dbReference>
<feature type="transmembrane region" description="Helical" evidence="20">
    <location>
        <begin position="265"/>
        <end position="283"/>
    </location>
</feature>
<dbReference type="InterPro" id="IPR023616">
    <property type="entry name" value="Cyt_c_oxase-like_su1_dom"/>
</dbReference>
<dbReference type="NCBIfam" id="TIGR00781">
    <property type="entry name" value="ccoO"/>
    <property type="match status" value="1"/>
</dbReference>
<dbReference type="Pfam" id="PF02433">
    <property type="entry name" value="FixO"/>
    <property type="match status" value="1"/>
</dbReference>
<evidence type="ECO:0000256" key="19">
    <source>
        <dbReference type="RuleBase" id="RU000370"/>
    </source>
</evidence>
<feature type="binding site" evidence="18">
    <location>
        <position position="206"/>
    </location>
    <ligand>
        <name>Cu cation</name>
        <dbReference type="ChEBI" id="CHEBI:23378"/>
        <label>B</label>
    </ligand>
</feature>
<evidence type="ECO:0000256" key="3">
    <source>
        <dbReference type="ARBA" id="ARBA00004673"/>
    </source>
</evidence>
<feature type="binding site" description="axial binding residue" evidence="18">
    <location>
        <position position="59"/>
    </location>
    <ligand>
        <name>heme b</name>
        <dbReference type="ChEBI" id="CHEBI:60344"/>
        <label>1; low-spin</label>
    </ligand>
    <ligandPart>
        <name>Fe</name>
        <dbReference type="ChEBI" id="CHEBI:18248"/>
    </ligandPart>
</feature>
<evidence type="ECO:0000256" key="9">
    <source>
        <dbReference type="ARBA" id="ARBA00022692"/>
    </source>
</evidence>
<dbReference type="NCBIfam" id="NF011055">
    <property type="entry name" value="PRK14487.1"/>
    <property type="match status" value="1"/>
</dbReference>
<reference evidence="23 24" key="1">
    <citation type="submission" date="2019-11" db="EMBL/GenBank/DDBJ databases">
        <authorList>
            <person name="Cheng Q."/>
            <person name="Yang Z."/>
        </authorList>
    </citation>
    <scope>NUCLEOTIDE SEQUENCE [LARGE SCALE GENOMIC DNA]</scope>
    <source>
        <strain evidence="23 24">HX-22-1</strain>
    </source>
</reference>
<comment type="pathway">
    <text evidence="3">Energy metabolism; oxidative phosphorylation.</text>
</comment>
<evidence type="ECO:0000256" key="7">
    <source>
        <dbReference type="ARBA" id="ARBA00022617"/>
    </source>
</evidence>
<dbReference type="Gene3D" id="6.10.250.2250">
    <property type="match status" value="1"/>
</dbReference>
<dbReference type="AlphaFoldDB" id="A0A7K0FKS5"/>
<evidence type="ECO:0000256" key="5">
    <source>
        <dbReference type="ARBA" id="ARBA00022448"/>
    </source>
</evidence>
<dbReference type="InterPro" id="IPR023615">
    <property type="entry name" value="Cyt_c_Oxase_su1_BS"/>
</dbReference>
<evidence type="ECO:0000256" key="16">
    <source>
        <dbReference type="ARBA" id="ARBA00023136"/>
    </source>
</evidence>
<comment type="cofactor">
    <cofactor evidence="18">
        <name>Cu(2+)</name>
        <dbReference type="ChEBI" id="CHEBI:29036"/>
    </cofactor>
    <text evidence="18">Binds 1 copper ion per subunit, denoted as copper B.</text>
</comment>
<keyword evidence="11" id="KW-1278">Translocase</keyword>
<evidence type="ECO:0000256" key="4">
    <source>
        <dbReference type="ARBA" id="ARBA00012949"/>
    </source>
</evidence>
<dbReference type="PROSITE" id="PS50855">
    <property type="entry name" value="COX1"/>
    <property type="match status" value="1"/>
</dbReference>
<evidence type="ECO:0000313" key="24">
    <source>
        <dbReference type="Proteomes" id="UP000462931"/>
    </source>
</evidence>
<protein>
    <recommendedName>
        <fullName evidence="4">cytochrome-c oxidase</fullName>
        <ecNumber evidence="4">7.1.1.9</ecNumber>
    </recommendedName>
</protein>
<dbReference type="GO" id="GO:0020037">
    <property type="term" value="F:heme binding"/>
    <property type="evidence" value="ECO:0007669"/>
    <property type="project" value="InterPro"/>
</dbReference>
<feature type="binding site" description="axial binding residue" evidence="18">
    <location>
        <position position="346"/>
    </location>
    <ligand>
        <name>heme b</name>
        <dbReference type="ChEBI" id="CHEBI:60344"/>
        <label>1; low-spin</label>
    </ligand>
    <ligandPart>
        <name>Fe</name>
        <dbReference type="ChEBI" id="CHEBI:18248"/>
    </ligandPart>
</feature>
<proteinExistence type="inferred from homology"/>
<keyword evidence="8 19" id="KW-0679">Respiratory chain</keyword>
<sequence length="705" mass="80343">MQPDKFYYDNKIVRDFTIATIVWGIIGMLVGLLVAVQLYAPAANLDSQYTTFGRVRPLHTNAVIFAFVGNAIFMGVYYSLQRLLKARMFSDVLSRIHFWGWQLIIVSAVITLPLGLTSSHEYAELEWPIDIAITLIWVVFGINMFGTIIKRRERHLYVAIWFYIATFVTVAVLHIVNSFQLPISAFKSYYLFAGVQDALVQWWYGHNAVAFFLTTPYLGMMYYFLPKMANRPVYSYRLSILHFWALIFIYIWAGPHHLLYTSLPGWAQSLGVVFSIMLIAPSWGGMINGLLTLRGAWDKVRDDVTLKFMVVALTAYGMATFEGPMLSLKEVNAVAHFTDWIVAHVHVGALGWNGFLTFGIIYWMIPKMYKNGLYSQKLASFHFWIGTLGILFYAIPMYWAGFTQGLMWKEFTPEGLLKYPNFLETTLRIIPMHIMRSIGGTMYLAGVIVMAYNIYKTMTLGKLVENEAAEALPLPKMDETEAKKEFWHRKLERKPMALLVFSLIVILIGGIVEMIPTFFISSNVPTISSVKPYTALEVQGRDLYIREGCVNCHSQTIRPFRSETERYGEYSKAGEFVYDHPFLWGSKRTGPDLHRQGGKYSNAWHYNHMLDPRTMSPGSIMPAYDWLISQELDTTTTASKIKALRSLGVPYPDGYELIANQDLDKQAKGISENLAKDKIKVGSNKEIVAIIAYLQRLGTDIKAKN</sequence>
<dbReference type="PANTHER" id="PTHR10422:SF29">
    <property type="entry name" value="CYTOCHROME C OXIDASE SUBUNIT 1 HOMOLOG, BACTEROID"/>
    <property type="match status" value="1"/>
</dbReference>
<evidence type="ECO:0000313" key="23">
    <source>
        <dbReference type="EMBL" id="MRX46569.1"/>
    </source>
</evidence>
<evidence type="ECO:0000256" key="12">
    <source>
        <dbReference type="ARBA" id="ARBA00022982"/>
    </source>
</evidence>
<comment type="cofactor">
    <cofactor evidence="18">
        <name>heme</name>
        <dbReference type="ChEBI" id="CHEBI:30413"/>
    </cofactor>
    <text evidence="18">Binds 2 heme groups per subunit, denoted as high- and low-spin.</text>
</comment>
<dbReference type="Proteomes" id="UP000462931">
    <property type="component" value="Unassembled WGS sequence"/>
</dbReference>
<comment type="caution">
    <text evidence="23">The sequence shown here is derived from an EMBL/GenBank/DDBJ whole genome shotgun (WGS) entry which is preliminary data.</text>
</comment>
<feature type="binding site" description="axial binding residue" evidence="18">
    <location>
        <position position="344"/>
    </location>
    <ligand>
        <name>heme b</name>
        <dbReference type="ChEBI" id="CHEBI:60344"/>
        <label>2; high-spin</label>
    </ligand>
    <ligandPart>
        <name>Fe</name>
        <dbReference type="ChEBI" id="CHEBI:18248"/>
    </ligandPart>
</feature>
<dbReference type="GO" id="GO:0046872">
    <property type="term" value="F:metal ion binding"/>
    <property type="evidence" value="ECO:0007669"/>
    <property type="project" value="UniProtKB-KW"/>
</dbReference>
<feature type="transmembrane region" description="Helical" evidence="20">
    <location>
        <begin position="434"/>
        <end position="455"/>
    </location>
</feature>
<dbReference type="GO" id="GO:0004129">
    <property type="term" value="F:cytochrome-c oxidase activity"/>
    <property type="evidence" value="ECO:0007669"/>
    <property type="project" value="UniProtKB-EC"/>
</dbReference>
<feature type="transmembrane region" description="Helical" evidence="20">
    <location>
        <begin position="377"/>
        <end position="399"/>
    </location>
</feature>